<reference evidence="8" key="2">
    <citation type="submission" date="2022-01" db="EMBL/GenBank/DDBJ databases">
        <authorList>
            <person name="Yamashiro T."/>
            <person name="Shiraishi A."/>
            <person name="Satake H."/>
            <person name="Nakayama K."/>
        </authorList>
    </citation>
    <scope>NUCLEOTIDE SEQUENCE</scope>
</reference>
<evidence type="ECO:0000313" key="9">
    <source>
        <dbReference type="Proteomes" id="UP001151760"/>
    </source>
</evidence>
<dbReference type="PROSITE" id="PS50994">
    <property type="entry name" value="INTEGRASE"/>
    <property type="match status" value="1"/>
</dbReference>
<evidence type="ECO:0000256" key="6">
    <source>
        <dbReference type="ARBA" id="ARBA00022918"/>
    </source>
</evidence>
<feature type="domain" description="Integrase catalytic" evidence="7">
    <location>
        <begin position="299"/>
        <end position="485"/>
    </location>
</feature>
<evidence type="ECO:0000256" key="5">
    <source>
        <dbReference type="ARBA" id="ARBA00022801"/>
    </source>
</evidence>
<evidence type="ECO:0000256" key="1">
    <source>
        <dbReference type="ARBA" id="ARBA00022679"/>
    </source>
</evidence>
<gene>
    <name evidence="8" type="ORF">Tco_1121302</name>
</gene>
<evidence type="ECO:0000256" key="2">
    <source>
        <dbReference type="ARBA" id="ARBA00022695"/>
    </source>
</evidence>
<proteinExistence type="predicted"/>
<keyword evidence="6 8" id="KW-0695">RNA-directed DNA polymerase</keyword>
<dbReference type="GO" id="GO:0003964">
    <property type="term" value="F:RNA-directed DNA polymerase activity"/>
    <property type="evidence" value="ECO:0007669"/>
    <property type="project" value="UniProtKB-KW"/>
</dbReference>
<dbReference type="InterPro" id="IPR041588">
    <property type="entry name" value="Integrase_H2C2"/>
</dbReference>
<evidence type="ECO:0000313" key="8">
    <source>
        <dbReference type="EMBL" id="GJU04872.1"/>
    </source>
</evidence>
<dbReference type="InterPro" id="IPR050951">
    <property type="entry name" value="Retrovirus_Pol_polyprotein"/>
</dbReference>
<organism evidence="8 9">
    <name type="scientific">Tanacetum coccineum</name>
    <dbReference type="NCBI Taxonomy" id="301880"/>
    <lineage>
        <taxon>Eukaryota</taxon>
        <taxon>Viridiplantae</taxon>
        <taxon>Streptophyta</taxon>
        <taxon>Embryophyta</taxon>
        <taxon>Tracheophyta</taxon>
        <taxon>Spermatophyta</taxon>
        <taxon>Magnoliopsida</taxon>
        <taxon>eudicotyledons</taxon>
        <taxon>Gunneridae</taxon>
        <taxon>Pentapetalae</taxon>
        <taxon>asterids</taxon>
        <taxon>campanulids</taxon>
        <taxon>Asterales</taxon>
        <taxon>Asteraceae</taxon>
        <taxon>Asteroideae</taxon>
        <taxon>Anthemideae</taxon>
        <taxon>Anthemidinae</taxon>
        <taxon>Tanacetum</taxon>
    </lineage>
</organism>
<keyword evidence="2" id="KW-0548">Nucleotidyltransferase</keyword>
<keyword evidence="3" id="KW-0540">Nuclease</keyword>
<reference evidence="8" key="1">
    <citation type="journal article" date="2022" name="Int. J. Mol. Sci.">
        <title>Draft Genome of Tanacetum Coccineum: Genomic Comparison of Closely Related Tanacetum-Family Plants.</title>
        <authorList>
            <person name="Yamashiro T."/>
            <person name="Shiraishi A."/>
            <person name="Nakayama K."/>
            <person name="Satake H."/>
        </authorList>
    </citation>
    <scope>NUCLEOTIDE SEQUENCE</scope>
</reference>
<dbReference type="Pfam" id="PF17917">
    <property type="entry name" value="RT_RNaseH"/>
    <property type="match status" value="1"/>
</dbReference>
<dbReference type="SUPFAM" id="SSF53098">
    <property type="entry name" value="Ribonuclease H-like"/>
    <property type="match status" value="1"/>
</dbReference>
<dbReference type="PANTHER" id="PTHR37984:SF5">
    <property type="entry name" value="PROTEIN NYNRIN-LIKE"/>
    <property type="match status" value="1"/>
</dbReference>
<dbReference type="Pfam" id="PF17921">
    <property type="entry name" value="Integrase_H2C2"/>
    <property type="match status" value="1"/>
</dbReference>
<dbReference type="CDD" id="cd09274">
    <property type="entry name" value="RNase_HI_RT_Ty3"/>
    <property type="match status" value="1"/>
</dbReference>
<dbReference type="InterPro" id="IPR012337">
    <property type="entry name" value="RNaseH-like_sf"/>
</dbReference>
<dbReference type="EMBL" id="BQNB010021292">
    <property type="protein sequence ID" value="GJU04872.1"/>
    <property type="molecule type" value="Genomic_DNA"/>
</dbReference>
<comment type="caution">
    <text evidence="8">The sequence shown here is derived from an EMBL/GenBank/DDBJ whole genome shotgun (WGS) entry which is preliminary data.</text>
</comment>
<dbReference type="InterPro" id="IPR036397">
    <property type="entry name" value="RNaseH_sf"/>
</dbReference>
<evidence type="ECO:0000259" key="7">
    <source>
        <dbReference type="PROSITE" id="PS50994"/>
    </source>
</evidence>
<dbReference type="Gene3D" id="1.10.340.70">
    <property type="match status" value="1"/>
</dbReference>
<dbReference type="Gene3D" id="3.30.70.270">
    <property type="match status" value="1"/>
</dbReference>
<dbReference type="Gene3D" id="3.30.420.10">
    <property type="entry name" value="Ribonuclease H-like superfamily/Ribonuclease H"/>
    <property type="match status" value="1"/>
</dbReference>
<keyword evidence="5" id="KW-0378">Hydrolase</keyword>
<keyword evidence="9" id="KW-1185">Reference proteome</keyword>
<dbReference type="InterPro" id="IPR001584">
    <property type="entry name" value="Integrase_cat-core"/>
</dbReference>
<dbReference type="InterPro" id="IPR043502">
    <property type="entry name" value="DNA/RNA_pol_sf"/>
</dbReference>
<name>A0ABQ5IXB0_9ASTR</name>
<evidence type="ECO:0000256" key="3">
    <source>
        <dbReference type="ARBA" id="ARBA00022722"/>
    </source>
</evidence>
<dbReference type="Proteomes" id="UP001151760">
    <property type="component" value="Unassembled WGS sequence"/>
</dbReference>
<dbReference type="InterPro" id="IPR041373">
    <property type="entry name" value="RT_RNaseH"/>
</dbReference>
<accession>A0ABQ5IXB0</accession>
<evidence type="ECO:0000256" key="4">
    <source>
        <dbReference type="ARBA" id="ARBA00022759"/>
    </source>
</evidence>
<protein>
    <submittedName>
        <fullName evidence="8">Reverse transcriptase domain-containing protein</fullName>
    </submittedName>
</protein>
<sequence length="603" mass="70270">MTKLTQKGIKFDWGEKEENAFQLIKQKLCSAPILALPEGSEDFVVYCDASHKGLGAVLMQREKVIAYASRQLKVHEKNYTTHDLELGSVVFALKIWRHYLYGTRCTVFTDHKSLQHILDQKELNMRQRRWLELLSDYDCDIRYHPGKANVVADALSRKERIEPLRVRALVMTIGLDLPKRILEAQIEAQKPENIVNEDVGGMIRRDIPKERLEPRADGTLCLHSRSWIPCYGDLRSVIMHESHKSKYSIHPGSEKMYQDVKKLFWWPNMKADIATYVSKCLTCARVKAEHQRPSGLLVQPEIPEWKWDNITMDFITKLPRSSQGFDTIWVIVDRLTKSAHFLPIRENDPLDKLARLYLNRIVARHGIPASIICDRDGRFTSNFWRSFQKALGTDISMSTAYHPETDGQSERTIQTLEDMLRACVIDFGKVCWAEVGEAQLTGPELIQETTEKIILIKQRMQAAQDRQKSYADRKQKPMEFEVGDRVMLKVSPWKRVIWLELPQELSRVHHTFHVSNLKKCYADEPLVMSLEGIHVDDKLQFVEEPVEIMEREIKRLKRSRIPLVKVRWNSRRGPEFTWEREDSFKQKYPQLFTNRASSSTTRS</sequence>
<dbReference type="SUPFAM" id="SSF56672">
    <property type="entry name" value="DNA/RNA polymerases"/>
    <property type="match status" value="1"/>
</dbReference>
<keyword evidence="4" id="KW-0255">Endonuclease</keyword>
<keyword evidence="1" id="KW-0808">Transferase</keyword>
<dbReference type="PANTHER" id="PTHR37984">
    <property type="entry name" value="PROTEIN CBG26694"/>
    <property type="match status" value="1"/>
</dbReference>
<dbReference type="InterPro" id="IPR043128">
    <property type="entry name" value="Rev_trsase/Diguanyl_cyclase"/>
</dbReference>